<evidence type="ECO:0008006" key="8">
    <source>
        <dbReference type="Google" id="ProtNLM"/>
    </source>
</evidence>
<organism evidence="6 7">
    <name type="scientific">Digitaria exilis</name>
    <dbReference type="NCBI Taxonomy" id="1010633"/>
    <lineage>
        <taxon>Eukaryota</taxon>
        <taxon>Viridiplantae</taxon>
        <taxon>Streptophyta</taxon>
        <taxon>Embryophyta</taxon>
        <taxon>Tracheophyta</taxon>
        <taxon>Spermatophyta</taxon>
        <taxon>Magnoliopsida</taxon>
        <taxon>Liliopsida</taxon>
        <taxon>Poales</taxon>
        <taxon>Poaceae</taxon>
        <taxon>PACMAD clade</taxon>
        <taxon>Panicoideae</taxon>
        <taxon>Panicodae</taxon>
        <taxon>Paniceae</taxon>
        <taxon>Anthephorinae</taxon>
        <taxon>Digitaria</taxon>
    </lineage>
</organism>
<keyword evidence="4" id="KW-0804">Transcription</keyword>
<dbReference type="OrthoDB" id="26094at2759"/>
<comment type="caution">
    <text evidence="6">The sequence shown here is derived from an EMBL/GenBank/DDBJ whole genome shotgun (WGS) entry which is preliminary data.</text>
</comment>
<dbReference type="GO" id="GO:0005634">
    <property type="term" value="C:nucleus"/>
    <property type="evidence" value="ECO:0007669"/>
    <property type="project" value="UniProtKB-SubCell"/>
</dbReference>
<keyword evidence="2" id="KW-0805">Transcription regulation</keyword>
<name>A0A835AJL2_9POAL</name>
<evidence type="ECO:0000256" key="2">
    <source>
        <dbReference type="ARBA" id="ARBA00023015"/>
    </source>
</evidence>
<keyword evidence="3" id="KW-0238">DNA-binding</keyword>
<evidence type="ECO:0000313" key="7">
    <source>
        <dbReference type="Proteomes" id="UP000636709"/>
    </source>
</evidence>
<dbReference type="SUPFAM" id="SSF50916">
    <property type="entry name" value="Rap30/74 interaction domains"/>
    <property type="match status" value="1"/>
</dbReference>
<evidence type="ECO:0000256" key="1">
    <source>
        <dbReference type="ARBA" id="ARBA00004123"/>
    </source>
</evidence>
<dbReference type="InterPro" id="IPR011039">
    <property type="entry name" value="TFIIF_interaction"/>
</dbReference>
<evidence type="ECO:0000256" key="5">
    <source>
        <dbReference type="ARBA" id="ARBA00023242"/>
    </source>
</evidence>
<dbReference type="Proteomes" id="UP000636709">
    <property type="component" value="Unassembled WGS sequence"/>
</dbReference>
<dbReference type="EMBL" id="JACEFO010002359">
    <property type="protein sequence ID" value="KAF8663854.1"/>
    <property type="molecule type" value="Genomic_DNA"/>
</dbReference>
<comment type="subcellular location">
    <subcellularLocation>
        <location evidence="1">Nucleus</location>
    </subcellularLocation>
</comment>
<evidence type="ECO:0000256" key="4">
    <source>
        <dbReference type="ARBA" id="ARBA00023163"/>
    </source>
</evidence>
<keyword evidence="7" id="KW-1185">Reference proteome</keyword>
<reference evidence="6" key="1">
    <citation type="submission" date="2020-07" db="EMBL/GenBank/DDBJ databases">
        <title>Genome sequence and genetic diversity analysis of an under-domesticated orphan crop, white fonio (Digitaria exilis).</title>
        <authorList>
            <person name="Bennetzen J.L."/>
            <person name="Chen S."/>
            <person name="Ma X."/>
            <person name="Wang X."/>
            <person name="Yssel A.E.J."/>
            <person name="Chaluvadi S.R."/>
            <person name="Johnson M."/>
            <person name="Gangashetty P."/>
            <person name="Hamidou F."/>
            <person name="Sanogo M.D."/>
            <person name="Zwaenepoel A."/>
            <person name="Wallace J."/>
            <person name="Van De Peer Y."/>
            <person name="Van Deynze A."/>
        </authorList>
    </citation>
    <scope>NUCLEOTIDE SEQUENCE</scope>
    <source>
        <tissue evidence="6">Leaves</tissue>
    </source>
</reference>
<keyword evidence="5" id="KW-0539">Nucleus</keyword>
<gene>
    <name evidence="6" type="ORF">HU200_055189</name>
</gene>
<dbReference type="GO" id="GO:0006367">
    <property type="term" value="P:transcription initiation at RNA polymerase II promoter"/>
    <property type="evidence" value="ECO:0007669"/>
    <property type="project" value="InterPro"/>
</dbReference>
<proteinExistence type="predicted"/>
<dbReference type="GO" id="GO:0003677">
    <property type="term" value="F:DNA binding"/>
    <property type="evidence" value="ECO:0007669"/>
    <property type="project" value="UniProtKB-KW"/>
</dbReference>
<dbReference type="AlphaFoldDB" id="A0A835AJL2"/>
<sequence length="87" mass="9265">MSEEAKYLETARADRSLWLMKCPTVVSHAWQEAAAAAPGLDAGGANPNPNPIVAKVILSLDPLRDDDMPSLASLLLLPSRHLAVCSD</sequence>
<evidence type="ECO:0000256" key="3">
    <source>
        <dbReference type="ARBA" id="ARBA00023125"/>
    </source>
</evidence>
<protein>
    <recommendedName>
        <fullName evidence="8">TFIIF beta subunit N-terminal domain-containing protein</fullName>
    </recommendedName>
</protein>
<accession>A0A835AJL2</accession>
<evidence type="ECO:0000313" key="6">
    <source>
        <dbReference type="EMBL" id="KAF8663854.1"/>
    </source>
</evidence>